<proteinExistence type="predicted"/>
<keyword evidence="2" id="KW-1185">Reference proteome</keyword>
<accession>A0ABR2XGF8</accession>
<name>A0ABR2XGF8_9PEZI</name>
<evidence type="ECO:0000313" key="1">
    <source>
        <dbReference type="EMBL" id="KAK9772832.1"/>
    </source>
</evidence>
<dbReference type="Proteomes" id="UP001465668">
    <property type="component" value="Unassembled WGS sequence"/>
</dbReference>
<organism evidence="1 2">
    <name type="scientific">Seiridium cardinale</name>
    <dbReference type="NCBI Taxonomy" id="138064"/>
    <lineage>
        <taxon>Eukaryota</taxon>
        <taxon>Fungi</taxon>
        <taxon>Dikarya</taxon>
        <taxon>Ascomycota</taxon>
        <taxon>Pezizomycotina</taxon>
        <taxon>Sordariomycetes</taxon>
        <taxon>Xylariomycetidae</taxon>
        <taxon>Amphisphaeriales</taxon>
        <taxon>Sporocadaceae</taxon>
        <taxon>Seiridium</taxon>
    </lineage>
</organism>
<gene>
    <name evidence="1" type="ORF">SCAR479_10517</name>
</gene>
<reference evidence="1 2" key="1">
    <citation type="submission" date="2024-02" db="EMBL/GenBank/DDBJ databases">
        <title>First draft genome assembly of two strains of Seiridium cardinale.</title>
        <authorList>
            <person name="Emiliani G."/>
            <person name="Scali E."/>
        </authorList>
    </citation>
    <scope>NUCLEOTIDE SEQUENCE [LARGE SCALE GENOMIC DNA]</scope>
    <source>
        <strain evidence="1 2">BM-138-000479</strain>
    </source>
</reference>
<evidence type="ECO:0000313" key="2">
    <source>
        <dbReference type="Proteomes" id="UP001465668"/>
    </source>
</evidence>
<protein>
    <submittedName>
        <fullName evidence="1">Uncharacterized protein</fullName>
    </submittedName>
</protein>
<dbReference type="EMBL" id="JARVKM010000057">
    <property type="protein sequence ID" value="KAK9772832.1"/>
    <property type="molecule type" value="Genomic_DNA"/>
</dbReference>
<comment type="caution">
    <text evidence="1">The sequence shown here is derived from an EMBL/GenBank/DDBJ whole genome shotgun (WGS) entry which is preliminary data.</text>
</comment>
<sequence length="179" mass="19683">MANLPESISGMFILDNVFMLSIELLAAFTRRPTGTVTNGGNLANDMLLKLALWCGRFDPNRKLDAVASEYPQHRAIVYTCVFRIGMSTYSIPMGSQDTLTGEVTAMAALLYRRLRVMHDIMQSEMGLTSSLDVHRDSEQDDPYADLWDYTRALIVLSSALGVSSLESAGDAEQPPVASK</sequence>